<proteinExistence type="predicted"/>
<organism evidence="2 3">
    <name type="scientific">Necator americanus</name>
    <name type="common">Human hookworm</name>
    <dbReference type="NCBI Taxonomy" id="51031"/>
    <lineage>
        <taxon>Eukaryota</taxon>
        <taxon>Metazoa</taxon>
        <taxon>Ecdysozoa</taxon>
        <taxon>Nematoda</taxon>
        <taxon>Chromadorea</taxon>
        <taxon>Rhabditida</taxon>
        <taxon>Rhabditina</taxon>
        <taxon>Rhabditomorpha</taxon>
        <taxon>Strongyloidea</taxon>
        <taxon>Ancylostomatidae</taxon>
        <taxon>Bunostominae</taxon>
        <taxon>Necator</taxon>
    </lineage>
</organism>
<name>A0ABR1DCY6_NECAM</name>
<reference evidence="2 3" key="1">
    <citation type="submission" date="2023-08" db="EMBL/GenBank/DDBJ databases">
        <title>A Necator americanus chromosomal reference genome.</title>
        <authorList>
            <person name="Ilik V."/>
            <person name="Petrzelkova K.J."/>
            <person name="Pardy F."/>
            <person name="Fuh T."/>
            <person name="Niatou-Singa F.S."/>
            <person name="Gouil Q."/>
            <person name="Baker L."/>
            <person name="Ritchie M.E."/>
            <person name="Jex A.R."/>
            <person name="Gazzola D."/>
            <person name="Li H."/>
            <person name="Toshio Fujiwara R."/>
            <person name="Zhan B."/>
            <person name="Aroian R.V."/>
            <person name="Pafco B."/>
            <person name="Schwarz E.M."/>
        </authorList>
    </citation>
    <scope>NUCLEOTIDE SEQUENCE [LARGE SCALE GENOMIC DNA]</scope>
    <source>
        <strain evidence="2 3">Aroian</strain>
        <tissue evidence="2">Whole animal</tissue>
    </source>
</reference>
<dbReference type="SUPFAM" id="SSF56436">
    <property type="entry name" value="C-type lectin-like"/>
    <property type="match status" value="1"/>
</dbReference>
<feature type="signal peptide" evidence="1">
    <location>
        <begin position="1"/>
        <end position="17"/>
    </location>
</feature>
<protein>
    <recommendedName>
        <fullName evidence="4">C-type lectin domain-containing protein</fullName>
    </recommendedName>
</protein>
<keyword evidence="1" id="KW-0732">Signal</keyword>
<comment type="caution">
    <text evidence="2">The sequence shown here is derived from an EMBL/GenBank/DDBJ whole genome shotgun (WGS) entry which is preliminary data.</text>
</comment>
<keyword evidence="3" id="KW-1185">Reference proteome</keyword>
<dbReference type="Gene3D" id="3.10.100.10">
    <property type="entry name" value="Mannose-Binding Protein A, subunit A"/>
    <property type="match status" value="1"/>
</dbReference>
<gene>
    <name evidence="2" type="primary">Necator_chrIV.g14300</name>
    <name evidence="2" type="ORF">RB195_001006</name>
</gene>
<evidence type="ECO:0008006" key="4">
    <source>
        <dbReference type="Google" id="ProtNLM"/>
    </source>
</evidence>
<dbReference type="InterPro" id="IPR016186">
    <property type="entry name" value="C-type_lectin-like/link_sf"/>
</dbReference>
<evidence type="ECO:0000313" key="2">
    <source>
        <dbReference type="EMBL" id="KAK6748120.1"/>
    </source>
</evidence>
<accession>A0ABR1DCY6</accession>
<evidence type="ECO:0000256" key="1">
    <source>
        <dbReference type="SAM" id="SignalP"/>
    </source>
</evidence>
<dbReference type="CDD" id="cd00037">
    <property type="entry name" value="CLECT"/>
    <property type="match status" value="1"/>
</dbReference>
<dbReference type="InterPro" id="IPR016187">
    <property type="entry name" value="CTDL_fold"/>
</dbReference>
<evidence type="ECO:0000313" key="3">
    <source>
        <dbReference type="Proteomes" id="UP001303046"/>
    </source>
</evidence>
<feature type="chain" id="PRO_5045869575" description="C-type lectin domain-containing protein" evidence="1">
    <location>
        <begin position="18"/>
        <end position="108"/>
    </location>
</feature>
<dbReference type="Proteomes" id="UP001303046">
    <property type="component" value="Unassembled WGS sequence"/>
</dbReference>
<sequence>MKATLLLIAIEIYVALGNVDQVYWKYRLLGYHYAMMAERRNGVTFAEARAHCQRYGSELASIHNKATFDFVRAGTRNVVTLITLTPVDLRTGRAGASNSSICPDRVPE</sequence>
<dbReference type="EMBL" id="JAVFWL010000004">
    <property type="protein sequence ID" value="KAK6748120.1"/>
    <property type="molecule type" value="Genomic_DNA"/>
</dbReference>